<accession>A0A9N9KUY2</accession>
<dbReference type="InterPro" id="IPR052061">
    <property type="entry name" value="PTE-AB_protein"/>
</dbReference>
<sequence>MITRLSNSMPVAASNLRRASANIVKHSKAAKTTSKIPIPLPPQHQLRQYSNPPKTYFQPGDPLNPESHTSNLPSLPTSPPKTYFQPLDPQNMQSIGPDAQIYNLPVPPEPKKKRSLQTPILALSFLITGYILGSLVNIAITGEMPEPGSDLDRKALAMNHASLNKLPIFQTLSHNPDWVPCDIKKQNYIQNTLGGARGVELRRIFHNRTTGEVVSIIRFGRATAGWPTVAHGGVTATMIGEVAIICAELHTPGATFRPVSQSVEYKSPVSTLGWYVIRARQVPSLESADHGFGVSCTMEFVDGPVDKRPSMISSVWFVKR</sequence>
<reference evidence="3" key="1">
    <citation type="submission" date="2021-07" db="EMBL/GenBank/DDBJ databases">
        <authorList>
            <person name="Durling M."/>
        </authorList>
    </citation>
    <scope>NUCLEOTIDE SEQUENCE</scope>
</reference>
<proteinExistence type="predicted"/>
<dbReference type="EMBL" id="CAJVRL010000051">
    <property type="protein sequence ID" value="CAG8953566.1"/>
    <property type="molecule type" value="Genomic_DNA"/>
</dbReference>
<feature type="region of interest" description="Disordered" evidence="1">
    <location>
        <begin position="25"/>
        <end position="79"/>
    </location>
</feature>
<keyword evidence="4" id="KW-1185">Reference proteome</keyword>
<dbReference type="PANTHER" id="PTHR47260">
    <property type="entry name" value="UPF0644 PROTEIN PB2B4.06"/>
    <property type="match status" value="1"/>
</dbReference>
<dbReference type="SUPFAM" id="SSF54637">
    <property type="entry name" value="Thioesterase/thiol ester dehydrase-isomerase"/>
    <property type="match status" value="1"/>
</dbReference>
<evidence type="ECO:0000256" key="1">
    <source>
        <dbReference type="SAM" id="MobiDB-lite"/>
    </source>
</evidence>
<gene>
    <name evidence="3" type="ORF">HYFRA_00010024</name>
</gene>
<comment type="caution">
    <text evidence="3">The sequence shown here is derived from an EMBL/GenBank/DDBJ whole genome shotgun (WGS) entry which is preliminary data.</text>
</comment>
<organism evidence="3 4">
    <name type="scientific">Hymenoscyphus fraxineus</name>
    <dbReference type="NCBI Taxonomy" id="746836"/>
    <lineage>
        <taxon>Eukaryota</taxon>
        <taxon>Fungi</taxon>
        <taxon>Dikarya</taxon>
        <taxon>Ascomycota</taxon>
        <taxon>Pezizomycotina</taxon>
        <taxon>Leotiomycetes</taxon>
        <taxon>Helotiales</taxon>
        <taxon>Helotiaceae</taxon>
        <taxon>Hymenoscyphus</taxon>
    </lineage>
</organism>
<protein>
    <recommendedName>
        <fullName evidence="5">Thioesterase domain-containing protein</fullName>
    </recommendedName>
</protein>
<keyword evidence="2" id="KW-1133">Transmembrane helix</keyword>
<keyword evidence="2" id="KW-0812">Transmembrane</keyword>
<dbReference type="AlphaFoldDB" id="A0A9N9KUY2"/>
<evidence type="ECO:0000313" key="4">
    <source>
        <dbReference type="Proteomes" id="UP000696280"/>
    </source>
</evidence>
<evidence type="ECO:0000256" key="2">
    <source>
        <dbReference type="SAM" id="Phobius"/>
    </source>
</evidence>
<dbReference type="OrthoDB" id="506431at2759"/>
<dbReference type="Proteomes" id="UP000696280">
    <property type="component" value="Unassembled WGS sequence"/>
</dbReference>
<evidence type="ECO:0000313" key="3">
    <source>
        <dbReference type="EMBL" id="CAG8953566.1"/>
    </source>
</evidence>
<dbReference type="InterPro" id="IPR029069">
    <property type="entry name" value="HotDog_dom_sf"/>
</dbReference>
<dbReference type="Gene3D" id="3.10.129.10">
    <property type="entry name" value="Hotdog Thioesterase"/>
    <property type="match status" value="1"/>
</dbReference>
<name>A0A9N9KUY2_9HELO</name>
<evidence type="ECO:0008006" key="5">
    <source>
        <dbReference type="Google" id="ProtNLM"/>
    </source>
</evidence>
<dbReference type="PANTHER" id="PTHR47260:SF1">
    <property type="entry name" value="UPF0644 PROTEIN PB2B4.06"/>
    <property type="match status" value="1"/>
</dbReference>
<feature type="transmembrane region" description="Helical" evidence="2">
    <location>
        <begin position="120"/>
        <end position="140"/>
    </location>
</feature>
<keyword evidence="2" id="KW-0472">Membrane</keyword>